<dbReference type="UniPathway" id="UPA00391"/>
<keyword evidence="11" id="KW-1185">Reference proteome</keyword>
<feature type="domain" description="Radical SAM core" evidence="9">
    <location>
        <begin position="21"/>
        <end position="246"/>
    </location>
</feature>
<evidence type="ECO:0000256" key="1">
    <source>
        <dbReference type="ARBA" id="ARBA00022485"/>
    </source>
</evidence>
<dbReference type="EMBL" id="WHYR01000047">
    <property type="protein sequence ID" value="MQL53373.1"/>
    <property type="molecule type" value="Genomic_DNA"/>
</dbReference>
<feature type="binding site" evidence="8">
    <location>
        <position position="41"/>
    </location>
    <ligand>
        <name>[4Fe-4S] cluster</name>
        <dbReference type="ChEBI" id="CHEBI:49883"/>
        <note>4Fe-4S-S-AdoMet</note>
    </ligand>
</feature>
<dbReference type="Proteomes" id="UP000441717">
    <property type="component" value="Unassembled WGS sequence"/>
</dbReference>
<dbReference type="InterPro" id="IPR024924">
    <property type="entry name" value="7-CO-7-deazaguanine_synth-like"/>
</dbReference>
<proteinExistence type="inferred from homology"/>
<feature type="binding site" evidence="8">
    <location>
        <position position="30"/>
    </location>
    <ligand>
        <name>substrate</name>
    </ligand>
</feature>
<comment type="function">
    <text evidence="8">Catalyzes the complex heterocyclic radical-mediated conversion of 6-carboxy-5,6,7,8-tetrahydropterin (CPH4) to 7-carboxy-7-deazaguanine (CDG), a step common to the biosynthetic pathways of all 7-deazapurine-containing compounds.</text>
</comment>
<comment type="cofactor">
    <cofactor evidence="8">
        <name>[4Fe-4S] cluster</name>
        <dbReference type="ChEBI" id="CHEBI:49883"/>
    </cofactor>
    <text evidence="8">Binds 1 [4Fe-4S] cluster. The cluster is coordinated with 3 cysteines and an exchangeable S-adenosyl-L-methionine.</text>
</comment>
<evidence type="ECO:0000313" key="11">
    <source>
        <dbReference type="Proteomes" id="UP000441717"/>
    </source>
</evidence>
<dbReference type="CDD" id="cd01335">
    <property type="entry name" value="Radical_SAM"/>
    <property type="match status" value="1"/>
</dbReference>
<evidence type="ECO:0000313" key="10">
    <source>
        <dbReference type="EMBL" id="MQL53373.1"/>
    </source>
</evidence>
<dbReference type="InterPro" id="IPR007197">
    <property type="entry name" value="rSAM"/>
</dbReference>
<keyword evidence="2 8" id="KW-0949">S-adenosyl-L-methionine</keyword>
<feature type="binding site" evidence="8">
    <location>
        <position position="43"/>
    </location>
    <ligand>
        <name>Mg(2+)</name>
        <dbReference type="ChEBI" id="CHEBI:18420"/>
    </ligand>
</feature>
<reference evidence="10 11" key="1">
    <citation type="submission" date="2019-10" db="EMBL/GenBank/DDBJ databases">
        <title>Comparative genomics of sulfur disproportionating microorganisms.</title>
        <authorList>
            <person name="Ward L.M."/>
            <person name="Bertran E."/>
            <person name="Johnston D."/>
        </authorList>
    </citation>
    <scope>NUCLEOTIDE SEQUENCE [LARGE SCALE GENOMIC DNA]</scope>
    <source>
        <strain evidence="10 11">DSM 14055</strain>
    </source>
</reference>
<dbReference type="RefSeq" id="WP_341474008.1">
    <property type="nucleotide sequence ID" value="NZ_WHYR01000047.1"/>
</dbReference>
<feature type="binding site" evidence="8">
    <location>
        <position position="38"/>
    </location>
    <ligand>
        <name>[4Fe-4S] cluster</name>
        <dbReference type="ChEBI" id="CHEBI:49883"/>
        <note>4Fe-4S-S-AdoMet</note>
    </ligand>
</feature>
<keyword evidence="5 8" id="KW-0408">Iron</keyword>
<evidence type="ECO:0000256" key="4">
    <source>
        <dbReference type="ARBA" id="ARBA00022842"/>
    </source>
</evidence>
<dbReference type="PANTHER" id="PTHR42836:SF1">
    <property type="entry name" value="7-CARBOXY-7-DEAZAGUANINE SYNTHASE"/>
    <property type="match status" value="1"/>
</dbReference>
<dbReference type="GO" id="GO:0016840">
    <property type="term" value="F:carbon-nitrogen lyase activity"/>
    <property type="evidence" value="ECO:0007669"/>
    <property type="project" value="UniProtKB-UniRule"/>
</dbReference>
<dbReference type="GO" id="GO:0000287">
    <property type="term" value="F:magnesium ion binding"/>
    <property type="evidence" value="ECO:0007669"/>
    <property type="project" value="UniProtKB-UniRule"/>
</dbReference>
<dbReference type="HAMAP" id="MF_00917">
    <property type="entry name" value="QueE"/>
    <property type="match status" value="1"/>
</dbReference>
<keyword evidence="6 8" id="KW-0411">Iron-sulfur</keyword>
<feature type="binding site" evidence="8">
    <location>
        <position position="94"/>
    </location>
    <ligand>
        <name>S-adenosyl-L-methionine</name>
        <dbReference type="ChEBI" id="CHEBI:59789"/>
    </ligand>
</feature>
<dbReference type="PROSITE" id="PS51918">
    <property type="entry name" value="RADICAL_SAM"/>
    <property type="match status" value="1"/>
</dbReference>
<dbReference type="GO" id="GO:0051539">
    <property type="term" value="F:4 iron, 4 sulfur cluster binding"/>
    <property type="evidence" value="ECO:0007669"/>
    <property type="project" value="UniProtKB-UniRule"/>
</dbReference>
<dbReference type="InterPro" id="IPR013785">
    <property type="entry name" value="Aldolase_TIM"/>
</dbReference>
<keyword evidence="1 8" id="KW-0004">4Fe-4S</keyword>
<keyword evidence="7 8" id="KW-0456">Lyase</keyword>
<comment type="subunit">
    <text evidence="8">Homodimer.</text>
</comment>
<evidence type="ECO:0000256" key="7">
    <source>
        <dbReference type="ARBA" id="ARBA00023239"/>
    </source>
</evidence>
<keyword evidence="4 8" id="KW-0460">Magnesium</keyword>
<feature type="binding site" evidence="8">
    <location>
        <position position="34"/>
    </location>
    <ligand>
        <name>[4Fe-4S] cluster</name>
        <dbReference type="ChEBI" id="CHEBI:49883"/>
        <note>4Fe-4S-S-AdoMet</note>
    </ligand>
</feature>
<dbReference type="PIRSF" id="PIRSF000370">
    <property type="entry name" value="QueE"/>
    <property type="match status" value="1"/>
</dbReference>
<dbReference type="AlphaFoldDB" id="A0A6N7IV06"/>
<evidence type="ECO:0000256" key="6">
    <source>
        <dbReference type="ARBA" id="ARBA00023014"/>
    </source>
</evidence>
<accession>A0A6N7IV06</accession>
<comment type="cofactor">
    <cofactor evidence="8">
        <name>Mg(2+)</name>
        <dbReference type="ChEBI" id="CHEBI:18420"/>
    </cofactor>
</comment>
<organism evidence="10 11">
    <name type="scientific">Desulfofundulus thermobenzoicus</name>
    <dbReference type="NCBI Taxonomy" id="29376"/>
    <lineage>
        <taxon>Bacteria</taxon>
        <taxon>Bacillati</taxon>
        <taxon>Bacillota</taxon>
        <taxon>Clostridia</taxon>
        <taxon>Eubacteriales</taxon>
        <taxon>Peptococcaceae</taxon>
        <taxon>Desulfofundulus</taxon>
    </lineage>
</organism>
<dbReference type="Pfam" id="PF04055">
    <property type="entry name" value="Radical_SAM"/>
    <property type="match status" value="1"/>
</dbReference>
<dbReference type="SFLD" id="SFLDS00029">
    <property type="entry name" value="Radical_SAM"/>
    <property type="match status" value="1"/>
</dbReference>
<dbReference type="SUPFAM" id="SSF102114">
    <property type="entry name" value="Radical SAM enzymes"/>
    <property type="match status" value="1"/>
</dbReference>
<comment type="cofactor">
    <cofactor evidence="8">
        <name>S-adenosyl-L-methionine</name>
        <dbReference type="ChEBI" id="CHEBI:59789"/>
    </cofactor>
    <text evidence="8">Binds 1 S-adenosyl-L-methionine per subunit.</text>
</comment>
<evidence type="ECO:0000256" key="8">
    <source>
        <dbReference type="HAMAP-Rule" id="MF_00917"/>
    </source>
</evidence>
<keyword evidence="3 8" id="KW-0479">Metal-binding</keyword>
<feature type="binding site" evidence="8">
    <location>
        <begin position="15"/>
        <end position="17"/>
    </location>
    <ligand>
        <name>substrate</name>
    </ligand>
</feature>
<evidence type="ECO:0000256" key="3">
    <source>
        <dbReference type="ARBA" id="ARBA00022723"/>
    </source>
</evidence>
<protein>
    <recommendedName>
        <fullName evidence="8">7-carboxy-7-deazaguanine synthase</fullName>
        <shortName evidence="8">CDG synthase</shortName>
        <ecNumber evidence="8">4.3.99.3</ecNumber>
    </recommendedName>
    <alternativeName>
        <fullName evidence="8">Queuosine biosynthesis protein QueE</fullName>
    </alternativeName>
</protein>
<dbReference type="GO" id="GO:1904047">
    <property type="term" value="F:S-adenosyl-L-methionine binding"/>
    <property type="evidence" value="ECO:0007669"/>
    <property type="project" value="UniProtKB-UniRule"/>
</dbReference>
<comment type="pathway">
    <text evidence="8">Purine metabolism; 7-cyano-7-deazaguanine biosynthesis.</text>
</comment>
<sequence length="246" mass="27689">MGDRQAPLVEIFSSIQGEGPLVGCRQIFLRFAGCNLHCHYCDTPREIPDCCRWEKKPGSRDFQYLPNPLTPREVARRVQELNPALHHSISLTGGEPLLHTDFLLALIPLIGGSRQGIYLETNGTLPEMLSRVLTLVDTIAMDIKLPAVTRMAPCWPEHREFIRLARKKNIFVKMVVNEHVPPGELDEAISIIRNTADIPLVIQPVTLPEGQPGITPEKLLALQERALQRLKDVRIIPQTHKFLGQL</sequence>
<comment type="catalytic activity">
    <reaction evidence="8">
        <text>6-carboxy-5,6,7,8-tetrahydropterin + H(+) = 7-carboxy-7-carbaguanine + NH4(+)</text>
        <dbReference type="Rhea" id="RHEA:27974"/>
        <dbReference type="ChEBI" id="CHEBI:15378"/>
        <dbReference type="ChEBI" id="CHEBI:28938"/>
        <dbReference type="ChEBI" id="CHEBI:61032"/>
        <dbReference type="ChEBI" id="CHEBI:61036"/>
        <dbReference type="EC" id="4.3.99.3"/>
    </reaction>
</comment>
<dbReference type="Gene3D" id="3.20.20.70">
    <property type="entry name" value="Aldolase class I"/>
    <property type="match status" value="1"/>
</dbReference>
<feature type="binding site" evidence="8">
    <location>
        <position position="92"/>
    </location>
    <ligand>
        <name>substrate</name>
    </ligand>
</feature>
<gene>
    <name evidence="8" type="primary">queE</name>
    <name evidence="10" type="ORF">GFC01_14120</name>
</gene>
<evidence type="ECO:0000259" key="9">
    <source>
        <dbReference type="PROSITE" id="PS51918"/>
    </source>
</evidence>
<evidence type="ECO:0000256" key="5">
    <source>
        <dbReference type="ARBA" id="ARBA00023004"/>
    </source>
</evidence>
<name>A0A6N7IV06_9FIRM</name>
<feature type="binding site" evidence="8">
    <location>
        <begin position="40"/>
        <end position="42"/>
    </location>
    <ligand>
        <name>S-adenosyl-L-methionine</name>
        <dbReference type="ChEBI" id="CHEBI:59789"/>
    </ligand>
</feature>
<keyword evidence="8" id="KW-0671">Queuosine biosynthesis</keyword>
<comment type="caution">
    <text evidence="10">The sequence shown here is derived from an EMBL/GenBank/DDBJ whole genome shotgun (WGS) entry which is preliminary data.</text>
</comment>
<dbReference type="GO" id="GO:0008616">
    <property type="term" value="P:tRNA queuosine(34) biosynthetic process"/>
    <property type="evidence" value="ECO:0007669"/>
    <property type="project" value="UniProtKB-UniRule"/>
</dbReference>
<dbReference type="InterPro" id="IPR058240">
    <property type="entry name" value="rSAM_sf"/>
</dbReference>
<evidence type="ECO:0000256" key="2">
    <source>
        <dbReference type="ARBA" id="ARBA00022691"/>
    </source>
</evidence>
<comment type="caution">
    <text evidence="8">Lacks conserved residue(s) required for the propagation of feature annotation.</text>
</comment>
<comment type="similarity">
    <text evidence="8">Belongs to the radical SAM superfamily. 7-carboxy-7-deazaguanine synthase family.</text>
</comment>
<dbReference type="EC" id="4.3.99.3" evidence="8"/>
<dbReference type="PANTHER" id="PTHR42836">
    <property type="entry name" value="7-CARBOXY-7-DEAZAGUANINE SYNTHASE"/>
    <property type="match status" value="1"/>
</dbReference>